<evidence type="ECO:0000256" key="1">
    <source>
        <dbReference type="ARBA" id="ARBA00023054"/>
    </source>
</evidence>
<feature type="compositionally biased region" description="Polar residues" evidence="3">
    <location>
        <begin position="18"/>
        <end position="29"/>
    </location>
</feature>
<dbReference type="PANTHER" id="PTHR31882">
    <property type="entry name" value="TNFAIP3-INTERACTING PROTEIN COILED COIL FAMILY MEMBER"/>
    <property type="match status" value="1"/>
</dbReference>
<proteinExistence type="predicted"/>
<dbReference type="GO" id="GO:0006357">
    <property type="term" value="P:regulation of transcription by RNA polymerase II"/>
    <property type="evidence" value="ECO:0007669"/>
    <property type="project" value="TreeGrafter"/>
</dbReference>
<evidence type="ECO:0000313" key="4">
    <source>
        <dbReference type="EMBL" id="KAK2166459.1"/>
    </source>
</evidence>
<feature type="coiled-coil region" evidence="2">
    <location>
        <begin position="282"/>
        <end position="402"/>
    </location>
</feature>
<dbReference type="Gene3D" id="1.20.5.990">
    <property type="entry name" value="Nemo cc2-lz domain - 1d5 darpin complex"/>
    <property type="match status" value="1"/>
</dbReference>
<gene>
    <name evidence="4" type="ORF">LSH36_39g16036</name>
</gene>
<dbReference type="Proteomes" id="UP001208570">
    <property type="component" value="Unassembled WGS sequence"/>
</dbReference>
<name>A0AAD9K7Q0_9ANNE</name>
<organism evidence="4 5">
    <name type="scientific">Paralvinella palmiformis</name>
    <dbReference type="NCBI Taxonomy" id="53620"/>
    <lineage>
        <taxon>Eukaryota</taxon>
        <taxon>Metazoa</taxon>
        <taxon>Spiralia</taxon>
        <taxon>Lophotrochozoa</taxon>
        <taxon>Annelida</taxon>
        <taxon>Polychaeta</taxon>
        <taxon>Sedentaria</taxon>
        <taxon>Canalipalpata</taxon>
        <taxon>Terebellida</taxon>
        <taxon>Terebelliformia</taxon>
        <taxon>Alvinellidae</taxon>
        <taxon>Paralvinella</taxon>
    </lineage>
</organism>
<dbReference type="GO" id="GO:0005737">
    <property type="term" value="C:cytoplasm"/>
    <property type="evidence" value="ECO:0007669"/>
    <property type="project" value="UniProtKB-ARBA"/>
</dbReference>
<dbReference type="GO" id="GO:0071222">
    <property type="term" value="P:cellular response to lipopolysaccharide"/>
    <property type="evidence" value="ECO:0007669"/>
    <property type="project" value="TreeGrafter"/>
</dbReference>
<keyword evidence="5" id="KW-1185">Reference proteome</keyword>
<dbReference type="PANTHER" id="PTHR31882:SF11">
    <property type="entry name" value="HDA1 COMPLEX SUBUNIT 2"/>
    <property type="match status" value="1"/>
</dbReference>
<sequence>MSERKFDHGSPIMETGLQFGSTSFGPRTNASEESSDDSTEAYREKVENLKDLIGNLNRQLNSEKIRAQAIDTVTNLLQEERKLNRKLEDELNRCKDELKALKGRQFRMDPSEMDQQSSELESVKNENISLMNELRYLSIDPAKMDEILKECDLLKMKMSDLSTELTQLKEENLRMKQILAMSSEEKQCEISKLIGQLDETKQKGKLNDVLFKSLSDQIQVLQRRLHQTDATCQQLLFELKQHRTQANQGGGSGTAGMAGTSAPTLPSFVQTEMNIPSLGINHVASEERVKVLEAQLKEVNQKWKEYDSKRNTEFDELKQELQKKNQKLAEASSQLSEKQQEEIDRLLLQYKRQIDGIETDKEKLLDENRKLRVELNTLVKDNEKVENRLKSLLRQKQNKTSEGVSSSSSEEIQLLQWQVRTFGEDFQQEKSDRERAEQHVKDLEKQINAFKIRLSSMERERRNWQRQHHYRSNTGLIQCDDDNDIDIDAVEMPQPSSPPLILTGRGLYQSDCGEGLDEVDQTSDDVIRCPECLTEFPKSCHSDLLRHMNKCLK</sequence>
<protein>
    <submittedName>
        <fullName evidence="4">Uncharacterized protein</fullName>
    </submittedName>
</protein>
<dbReference type="GO" id="GO:0043122">
    <property type="term" value="P:regulation of canonical NF-kappaB signal transduction"/>
    <property type="evidence" value="ECO:0007669"/>
    <property type="project" value="UniProtKB-ARBA"/>
</dbReference>
<evidence type="ECO:0000256" key="3">
    <source>
        <dbReference type="SAM" id="MobiDB-lite"/>
    </source>
</evidence>
<feature type="region of interest" description="Disordered" evidence="3">
    <location>
        <begin position="1"/>
        <end position="43"/>
    </location>
</feature>
<keyword evidence="1 2" id="KW-0175">Coiled coil</keyword>
<evidence type="ECO:0000256" key="2">
    <source>
        <dbReference type="SAM" id="Coils"/>
    </source>
</evidence>
<comment type="caution">
    <text evidence="4">The sequence shown here is derived from an EMBL/GenBank/DDBJ whole genome shotgun (WGS) entry which is preliminary data.</text>
</comment>
<feature type="coiled-coil region" evidence="2">
    <location>
        <begin position="426"/>
        <end position="467"/>
    </location>
</feature>
<reference evidence="4" key="1">
    <citation type="journal article" date="2023" name="Mol. Biol. Evol.">
        <title>Third-Generation Sequencing Reveals the Adaptive Role of the Epigenome in Three Deep-Sea Polychaetes.</title>
        <authorList>
            <person name="Perez M."/>
            <person name="Aroh O."/>
            <person name="Sun Y."/>
            <person name="Lan Y."/>
            <person name="Juniper S.K."/>
            <person name="Young C.R."/>
            <person name="Angers B."/>
            <person name="Qian P.Y."/>
        </authorList>
    </citation>
    <scope>NUCLEOTIDE SEQUENCE</scope>
    <source>
        <strain evidence="4">P08H-3</strain>
    </source>
</reference>
<dbReference type="AlphaFoldDB" id="A0AAD9K7Q0"/>
<evidence type="ECO:0000313" key="5">
    <source>
        <dbReference type="Proteomes" id="UP001208570"/>
    </source>
</evidence>
<dbReference type="EMBL" id="JAODUP010000039">
    <property type="protein sequence ID" value="KAK2166459.1"/>
    <property type="molecule type" value="Genomic_DNA"/>
</dbReference>
<accession>A0AAD9K7Q0</accession>